<feature type="non-terminal residue" evidence="2">
    <location>
        <position position="1"/>
    </location>
</feature>
<dbReference type="Proteomes" id="UP001152797">
    <property type="component" value="Unassembled WGS sequence"/>
</dbReference>
<keyword evidence="4" id="KW-1185">Reference proteome</keyword>
<dbReference type="EMBL" id="CAMXCT020005013">
    <property type="protein sequence ID" value="CAL1164481.1"/>
    <property type="molecule type" value="Genomic_DNA"/>
</dbReference>
<dbReference type="PANTHER" id="PTHR14754">
    <property type="entry name" value="TRANSCRIPTION ELONGATION FACTOR A"/>
    <property type="match status" value="1"/>
</dbReference>
<feature type="region of interest" description="Disordered" evidence="1">
    <location>
        <begin position="598"/>
        <end position="863"/>
    </location>
</feature>
<protein>
    <submittedName>
        <fullName evidence="3">Reticulocyte-binding protein homolog 2a (PfR2Ha) (PfRH2a) [Cleaved into: Reticulocyte-binding protein homolog 2a 85 kDa form Reticulocyte-binding protein homolog 2a 285 kDa form]</fullName>
    </submittedName>
</protein>
<feature type="region of interest" description="Disordered" evidence="1">
    <location>
        <begin position="341"/>
        <end position="372"/>
    </location>
</feature>
<proteinExistence type="predicted"/>
<sequence length="1748" mass="199031">KINAAGVELLAYVSDTRQTEWSLNEVLAFFTRSGSKDKRGTRFKTAVYTDASSIAKRPSELMWMWSPLLEKGHEIRTNAGSRGEVLATCFAGVDAFHSEIYLKCMHWHYNMQVLNVSPADMGHAGIARDRIYLILWLKGTVDQIMDPEVLYSAISHYIQRFVKTEPKDYLVSSQMDYFKANLKKKKGNFYDQYYVLTEREKRAAKYASKLYRTKFRRDPEKADNLFIHLGDNPWKFLCWSGVSGRLPTFRTSSGKLWNPKRKVFLTPKDKLAALGLPVTPQVALAMGLPVLPIADSLRASAVAGNSFHFSCSTVVQLVALGCYRFQGGMYGKGTSERAVKPAGKAKAAAAKPRRKGSKVASNPGSRKSTKEEYKHQVLVRDFVDSHVKTWLHGSDPTFLNEKRIERERRAILLSLVLFNFGWLPKDSKSTKDAAIEAAKAQYETRGSPMQSTGWSPAQDSAESVKSDRSPEKKSKPKEKTEKGRAAEDKKEKNERPEPRHLKGMQSDAREPKVKDTPKDSPPLPDDDESSSDLDLVKVPSKKGGSMPVPFLETSKGGNVLLISPADKKQLEIPTLTDDEWQLKQKTLDGVEQWVLFTKNGTKKPRFLQKALQHKHATEWKPDSDAIEISGKRDGSSSSSSSSHSRRSKRSKVEEKAERERQEQEEKAKREEQERKEREVREEKERKAKEKERLEKERQQKEEKERQDKEEKERQEKEKAKKEKKERKEREKKEREDKDRKEKKEREEKEKKEREDKEKERAEKERLEKERAEKERAQKKERKEKKAAGKKDDKDQEEANKKGKDEESSDSDSNQGGAEKEETPAPSPDRETMQLEALAEENGEMDNKELEDGGRKEEDDSLSLEDLLQKEEEKPCLLDFGWVTLLSINSRKTSQQNFADGLLFFSCEWHYRATNVVYDLNECIDSEQHLMMALAAASKRKNDAVARFSYQQTIPHNVAETLNGVLVKLLHHMITLLCGAGRGLDFFVPPWAKRRELYKGEGIMNMQEHFKNWLAKQDSQYFDMVAEEVMLDRDEVGVDGESAALNMTDFLSAKSIKTRGGFVICQNQNTVKNKHFFGMVQIFQSILKDWTILREASLAIMEETLGTVDDDEHEDAQLEQERENLLDDPMNAAREERGEREDEQEVNLMKLAHEFACNLASNYGWSQQMFHWTFPFAVAGLLSSGRSARSQCMEHLKRITQAVIAAEQLVLDGNAPGQLQAVLKDVGWANETFSRELMFLLRSSGFNIDNDIKLRQLLWRFCNGSNSTQSILESTFAHLRDIAQRQAKALKLNPYCLWMYAVGCPYVEKSGMAQLLPTATDWLRHAPLLGRSAEPLAQVFKRLFKLEKTILPKGEDIDLPCNAAGVAKTGWRNAGPLSHYKSSAATAFLTRDVKFNFVNASSAWAASVLCQKGVFYNTGDGSFWLSLGFMVWCSLGVRLVLLRCNDKEYLVIDKECVVDYMFNFDVTEAGPWKRVVLAHCPPACLPEELAHCGSGWEVIHKNRMPLKESIRDKSLRLRVSDLKQIFAALGINPPAKPGSGKKGGIIKVDWCRVLVNTLFTIGFTDDFKKDLIKHLCGTSHRTVDVDILSAVAHLDTENFEAFRHLQKAAIETMELGVFGSAEQAEKELKEFSLEEAVKQTAPKVEKLKKQHAEQVNAKSLRNWGQTPDDLKTLLPGGGEIKGVFWMSLNKLKKHFRVDYPINELLELNSIQRSWPTTRCTNAFEALQTVLHWTYARPTDETLRKYVAEH</sequence>
<dbReference type="PANTHER" id="PTHR14754:SF34">
    <property type="entry name" value="TRICHOHYALIN"/>
    <property type="match status" value="1"/>
</dbReference>
<evidence type="ECO:0000313" key="4">
    <source>
        <dbReference type="Proteomes" id="UP001152797"/>
    </source>
</evidence>
<feature type="compositionally biased region" description="Basic and acidic residues" evidence="1">
    <location>
        <begin position="507"/>
        <end position="518"/>
    </location>
</feature>
<feature type="compositionally biased region" description="Basic and acidic residues" evidence="1">
    <location>
        <begin position="783"/>
        <end position="805"/>
    </location>
</feature>
<feature type="compositionally biased region" description="Basic and acidic residues" evidence="1">
    <location>
        <begin position="650"/>
        <end position="777"/>
    </location>
</feature>
<evidence type="ECO:0000313" key="2">
    <source>
        <dbReference type="EMBL" id="CAI4011106.1"/>
    </source>
</evidence>
<name>A0A9P1DJ36_9DINO</name>
<feature type="compositionally biased region" description="Polar residues" evidence="1">
    <location>
        <begin position="447"/>
        <end position="461"/>
    </location>
</feature>
<accession>A0A9P1DJ36</accession>
<feature type="compositionally biased region" description="Basic and acidic residues" evidence="1">
    <location>
        <begin position="817"/>
        <end position="832"/>
    </location>
</feature>
<reference evidence="2" key="1">
    <citation type="submission" date="2022-10" db="EMBL/GenBank/DDBJ databases">
        <authorList>
            <person name="Chen Y."/>
            <person name="Dougan E. K."/>
            <person name="Chan C."/>
            <person name="Rhodes N."/>
            <person name="Thang M."/>
        </authorList>
    </citation>
    <scope>NUCLEOTIDE SEQUENCE</scope>
</reference>
<feature type="compositionally biased region" description="Basic and acidic residues" evidence="1">
    <location>
        <begin position="462"/>
        <end position="500"/>
    </location>
</feature>
<gene>
    <name evidence="2" type="ORF">C1SCF055_LOCUS36302</name>
</gene>
<dbReference type="EMBL" id="CAMXCT010005013">
    <property type="protein sequence ID" value="CAI4011106.1"/>
    <property type="molecule type" value="Genomic_DNA"/>
</dbReference>
<dbReference type="GO" id="GO:0005634">
    <property type="term" value="C:nucleus"/>
    <property type="evidence" value="ECO:0007669"/>
    <property type="project" value="TreeGrafter"/>
</dbReference>
<feature type="compositionally biased region" description="Basic and acidic residues" evidence="1">
    <location>
        <begin position="844"/>
        <end position="857"/>
    </location>
</feature>
<comment type="caution">
    <text evidence="2">The sequence shown here is derived from an EMBL/GenBank/DDBJ whole genome shotgun (WGS) entry which is preliminary data.</text>
</comment>
<reference evidence="3 4" key="2">
    <citation type="submission" date="2024-05" db="EMBL/GenBank/DDBJ databases">
        <authorList>
            <person name="Chen Y."/>
            <person name="Shah S."/>
            <person name="Dougan E. K."/>
            <person name="Thang M."/>
            <person name="Chan C."/>
        </authorList>
    </citation>
    <scope>NUCLEOTIDE SEQUENCE [LARGE SCALE GENOMIC DNA]</scope>
</reference>
<feature type="compositionally biased region" description="Basic residues" evidence="1">
    <location>
        <begin position="600"/>
        <end position="614"/>
    </location>
</feature>
<feature type="region of interest" description="Disordered" evidence="1">
    <location>
        <begin position="441"/>
        <end position="553"/>
    </location>
</feature>
<organism evidence="2">
    <name type="scientific">Cladocopium goreaui</name>
    <dbReference type="NCBI Taxonomy" id="2562237"/>
    <lineage>
        <taxon>Eukaryota</taxon>
        <taxon>Sar</taxon>
        <taxon>Alveolata</taxon>
        <taxon>Dinophyceae</taxon>
        <taxon>Suessiales</taxon>
        <taxon>Symbiodiniaceae</taxon>
        <taxon>Cladocopium</taxon>
    </lineage>
</organism>
<dbReference type="EMBL" id="CAMXCT030005013">
    <property type="protein sequence ID" value="CAL4798418.1"/>
    <property type="molecule type" value="Genomic_DNA"/>
</dbReference>
<feature type="non-terminal residue" evidence="2">
    <location>
        <position position="1748"/>
    </location>
</feature>
<evidence type="ECO:0000313" key="3">
    <source>
        <dbReference type="EMBL" id="CAL4798418.1"/>
    </source>
</evidence>
<evidence type="ECO:0000256" key="1">
    <source>
        <dbReference type="SAM" id="MobiDB-lite"/>
    </source>
</evidence>
<feature type="compositionally biased region" description="Basic and acidic residues" evidence="1">
    <location>
        <begin position="615"/>
        <end position="634"/>
    </location>
</feature>
<feature type="compositionally biased region" description="Low complexity" evidence="1">
    <location>
        <begin position="341"/>
        <end position="350"/>
    </location>
</feature>